<comment type="caution">
    <text evidence="2">The sequence shown here is derived from an EMBL/GenBank/DDBJ whole genome shotgun (WGS) entry which is preliminary data.</text>
</comment>
<accession>A0ABQ9HKH2</accession>
<name>A0ABQ9HKH2_9NEOP</name>
<keyword evidence="1" id="KW-0812">Transmembrane</keyword>
<dbReference type="Proteomes" id="UP001159363">
    <property type="component" value="Chromosome X"/>
</dbReference>
<evidence type="ECO:0000313" key="2">
    <source>
        <dbReference type="EMBL" id="KAJ8884838.1"/>
    </source>
</evidence>
<keyword evidence="1" id="KW-1133">Transmembrane helix</keyword>
<reference evidence="2 3" key="1">
    <citation type="submission" date="2023-02" db="EMBL/GenBank/DDBJ databases">
        <title>LHISI_Scaffold_Assembly.</title>
        <authorList>
            <person name="Stuart O.P."/>
            <person name="Cleave R."/>
            <person name="Magrath M.J.L."/>
            <person name="Mikheyev A.S."/>
        </authorList>
    </citation>
    <scope>NUCLEOTIDE SEQUENCE [LARGE SCALE GENOMIC DNA]</scope>
    <source>
        <strain evidence="2">Daus_M_001</strain>
        <tissue evidence="2">Leg muscle</tissue>
    </source>
</reference>
<dbReference type="EMBL" id="JARBHB010000004">
    <property type="protein sequence ID" value="KAJ8884838.1"/>
    <property type="molecule type" value="Genomic_DNA"/>
</dbReference>
<evidence type="ECO:0000313" key="3">
    <source>
        <dbReference type="Proteomes" id="UP001159363"/>
    </source>
</evidence>
<sequence length="107" mass="12521">MQQYLLTLSVQSSVAFYKRQLWPYNLTVHDCDDGQTYYLWHEGMAGRRPNEVEFNHVLKTHVVGKIKTVILLECVYGHYSNPLIYILLFINFCCLAICTWSVTRTTV</sequence>
<protein>
    <submittedName>
        <fullName evidence="2">Uncharacterized protein</fullName>
    </submittedName>
</protein>
<feature type="transmembrane region" description="Helical" evidence="1">
    <location>
        <begin position="83"/>
        <end position="102"/>
    </location>
</feature>
<organism evidence="2 3">
    <name type="scientific">Dryococelus australis</name>
    <dbReference type="NCBI Taxonomy" id="614101"/>
    <lineage>
        <taxon>Eukaryota</taxon>
        <taxon>Metazoa</taxon>
        <taxon>Ecdysozoa</taxon>
        <taxon>Arthropoda</taxon>
        <taxon>Hexapoda</taxon>
        <taxon>Insecta</taxon>
        <taxon>Pterygota</taxon>
        <taxon>Neoptera</taxon>
        <taxon>Polyneoptera</taxon>
        <taxon>Phasmatodea</taxon>
        <taxon>Verophasmatodea</taxon>
        <taxon>Anareolatae</taxon>
        <taxon>Phasmatidae</taxon>
        <taxon>Eurycanthinae</taxon>
        <taxon>Dryococelus</taxon>
    </lineage>
</organism>
<proteinExistence type="predicted"/>
<gene>
    <name evidence="2" type="ORF">PR048_011034</name>
</gene>
<evidence type="ECO:0000256" key="1">
    <source>
        <dbReference type="SAM" id="Phobius"/>
    </source>
</evidence>
<keyword evidence="3" id="KW-1185">Reference proteome</keyword>
<keyword evidence="1" id="KW-0472">Membrane</keyword>